<keyword evidence="3" id="KW-1185">Reference proteome</keyword>
<gene>
    <name evidence="2" type="ORF">HAX54_025893</name>
</gene>
<name>A0ABS8V2Z2_DATST</name>
<evidence type="ECO:0000256" key="1">
    <source>
        <dbReference type="SAM" id="MobiDB-lite"/>
    </source>
</evidence>
<feature type="compositionally biased region" description="Basic and acidic residues" evidence="1">
    <location>
        <begin position="24"/>
        <end position="36"/>
    </location>
</feature>
<reference evidence="2 3" key="1">
    <citation type="journal article" date="2021" name="BMC Genomics">
        <title>Datura genome reveals duplications of psychoactive alkaloid biosynthetic genes and high mutation rate following tissue culture.</title>
        <authorList>
            <person name="Rajewski A."/>
            <person name="Carter-House D."/>
            <person name="Stajich J."/>
            <person name="Litt A."/>
        </authorList>
    </citation>
    <scope>NUCLEOTIDE SEQUENCE [LARGE SCALE GENOMIC DNA]</scope>
    <source>
        <strain evidence="2">AR-01</strain>
    </source>
</reference>
<dbReference type="Proteomes" id="UP000823775">
    <property type="component" value="Unassembled WGS sequence"/>
</dbReference>
<comment type="caution">
    <text evidence="2">The sequence shown here is derived from an EMBL/GenBank/DDBJ whole genome shotgun (WGS) entry which is preliminary data.</text>
</comment>
<feature type="region of interest" description="Disordered" evidence="1">
    <location>
        <begin position="21"/>
        <end position="40"/>
    </location>
</feature>
<accession>A0ABS8V2Z2</accession>
<evidence type="ECO:0000313" key="2">
    <source>
        <dbReference type="EMBL" id="MCD9640539.1"/>
    </source>
</evidence>
<sequence>NKGTLSFMDALKKMLDLLIPQRPASKEGSTEDKESSTRQQSEVVISIINVVKKVNDEEITFCKRGKEVEIPKSYENISMSDDCKGLWGHTGGNKEGAKIIVMDLDQEHQGSLTENFTNIVVKVEGKMGKSISY</sequence>
<dbReference type="EMBL" id="JACEIK010003145">
    <property type="protein sequence ID" value="MCD9640539.1"/>
    <property type="molecule type" value="Genomic_DNA"/>
</dbReference>
<evidence type="ECO:0000313" key="3">
    <source>
        <dbReference type="Proteomes" id="UP000823775"/>
    </source>
</evidence>
<feature type="non-terminal residue" evidence="2">
    <location>
        <position position="1"/>
    </location>
</feature>
<proteinExistence type="predicted"/>
<organism evidence="2 3">
    <name type="scientific">Datura stramonium</name>
    <name type="common">Jimsonweed</name>
    <name type="synonym">Common thornapple</name>
    <dbReference type="NCBI Taxonomy" id="4076"/>
    <lineage>
        <taxon>Eukaryota</taxon>
        <taxon>Viridiplantae</taxon>
        <taxon>Streptophyta</taxon>
        <taxon>Embryophyta</taxon>
        <taxon>Tracheophyta</taxon>
        <taxon>Spermatophyta</taxon>
        <taxon>Magnoliopsida</taxon>
        <taxon>eudicotyledons</taxon>
        <taxon>Gunneridae</taxon>
        <taxon>Pentapetalae</taxon>
        <taxon>asterids</taxon>
        <taxon>lamiids</taxon>
        <taxon>Solanales</taxon>
        <taxon>Solanaceae</taxon>
        <taxon>Solanoideae</taxon>
        <taxon>Datureae</taxon>
        <taxon>Datura</taxon>
    </lineage>
</organism>
<protein>
    <submittedName>
        <fullName evidence="2">Uncharacterized protein</fullName>
    </submittedName>
</protein>